<dbReference type="OMA" id="MTRYSMA"/>
<dbReference type="InParanoid" id="T0QX66"/>
<dbReference type="VEuPathDB" id="FungiDB:SDRG_03484"/>
<organism evidence="1 2">
    <name type="scientific">Saprolegnia diclina (strain VS20)</name>
    <dbReference type="NCBI Taxonomy" id="1156394"/>
    <lineage>
        <taxon>Eukaryota</taxon>
        <taxon>Sar</taxon>
        <taxon>Stramenopiles</taxon>
        <taxon>Oomycota</taxon>
        <taxon>Saprolegniomycetes</taxon>
        <taxon>Saprolegniales</taxon>
        <taxon>Saprolegniaceae</taxon>
        <taxon>Saprolegnia</taxon>
    </lineage>
</organism>
<name>T0QX66_SAPDV</name>
<dbReference type="RefSeq" id="XP_008607342.1">
    <property type="nucleotide sequence ID" value="XM_008609120.1"/>
</dbReference>
<protein>
    <submittedName>
        <fullName evidence="1">Uncharacterized protein</fullName>
    </submittedName>
</protein>
<dbReference type="EMBL" id="JH767139">
    <property type="protein sequence ID" value="EQC39281.1"/>
    <property type="molecule type" value="Genomic_DNA"/>
</dbReference>
<reference evidence="1 2" key="1">
    <citation type="submission" date="2012-04" db="EMBL/GenBank/DDBJ databases">
        <title>The Genome Sequence of Saprolegnia declina VS20.</title>
        <authorList>
            <consortium name="The Broad Institute Genome Sequencing Platform"/>
            <person name="Russ C."/>
            <person name="Nusbaum C."/>
            <person name="Tyler B."/>
            <person name="van West P."/>
            <person name="Dieguez-Uribeondo J."/>
            <person name="de Bruijn I."/>
            <person name="Tripathy S."/>
            <person name="Jiang R."/>
            <person name="Young S.K."/>
            <person name="Zeng Q."/>
            <person name="Gargeya S."/>
            <person name="Fitzgerald M."/>
            <person name="Haas B."/>
            <person name="Abouelleil A."/>
            <person name="Alvarado L."/>
            <person name="Arachchi H.M."/>
            <person name="Berlin A."/>
            <person name="Chapman S.B."/>
            <person name="Goldberg J."/>
            <person name="Griggs A."/>
            <person name="Gujja S."/>
            <person name="Hansen M."/>
            <person name="Howarth C."/>
            <person name="Imamovic A."/>
            <person name="Larimer J."/>
            <person name="McCowen C."/>
            <person name="Montmayeur A."/>
            <person name="Murphy C."/>
            <person name="Neiman D."/>
            <person name="Pearson M."/>
            <person name="Priest M."/>
            <person name="Roberts A."/>
            <person name="Saif S."/>
            <person name="Shea T."/>
            <person name="Sisk P."/>
            <person name="Sykes S."/>
            <person name="Wortman J."/>
            <person name="Nusbaum C."/>
            <person name="Birren B."/>
        </authorList>
    </citation>
    <scope>NUCLEOTIDE SEQUENCE [LARGE SCALE GENOMIC DNA]</scope>
    <source>
        <strain evidence="1 2">VS20</strain>
    </source>
</reference>
<dbReference type="GeneID" id="19944211"/>
<dbReference type="OrthoDB" id="10409786at2759"/>
<keyword evidence="2" id="KW-1185">Reference proteome</keyword>
<sequence length="177" mass="19450">MCRPIETAPHGGFPMMNPQAMYQATMNKNMTRYSMAPSPAMMGYQKPQQYEVVTDNMMYPGYGYDAQPVMPFYPSQAMNYAPVQAPARASLSPRDPNVDIGTFQDLLDVALEDDVEDASFDVNEGFDNSEMSILMSFLNEHDAAADNQSPATMEEVDGGVLTLNLLDDATTSSLMSS</sequence>
<evidence type="ECO:0000313" key="1">
    <source>
        <dbReference type="EMBL" id="EQC39281.1"/>
    </source>
</evidence>
<accession>T0QX66</accession>
<proteinExistence type="predicted"/>
<dbReference type="Proteomes" id="UP000030762">
    <property type="component" value="Unassembled WGS sequence"/>
</dbReference>
<dbReference type="AlphaFoldDB" id="T0QX66"/>
<evidence type="ECO:0000313" key="2">
    <source>
        <dbReference type="Proteomes" id="UP000030762"/>
    </source>
</evidence>
<gene>
    <name evidence="1" type="ORF">SDRG_03484</name>
</gene>